<sequence>MPRLPFRMMGGRRAHLHRTFTRPRQLLHPFAAPPLKTDRMTEPMPRYPITEDTSGLQRPGSSLRSGTEVSTLAVLLVLVSWLAVLGTWNFGPVNQLPPEQDIEPGEAFGLGFFLLLPFYAASLVALPALLVALVGWLPRLITGGVSPVLVLFGLWINSEENASLHRVFPTLETVAALAVWAGGIALVLVVVEAIHLATPAGRRSWDAAGRAPRPRL</sequence>
<dbReference type="RefSeq" id="WP_193637254.1">
    <property type="nucleotide sequence ID" value="NZ_JADCSA010000003.1"/>
</dbReference>
<organism evidence="2 3">
    <name type="scientific">Nocardioides malaquae</name>
    <dbReference type="NCBI Taxonomy" id="2773426"/>
    <lineage>
        <taxon>Bacteria</taxon>
        <taxon>Bacillati</taxon>
        <taxon>Actinomycetota</taxon>
        <taxon>Actinomycetes</taxon>
        <taxon>Propionibacteriales</taxon>
        <taxon>Nocardioidaceae</taxon>
        <taxon>Nocardioides</taxon>
    </lineage>
</organism>
<feature type="transmembrane region" description="Helical" evidence="1">
    <location>
        <begin position="177"/>
        <end position="197"/>
    </location>
</feature>
<keyword evidence="1" id="KW-0472">Membrane</keyword>
<feature type="transmembrane region" description="Helical" evidence="1">
    <location>
        <begin position="69"/>
        <end position="90"/>
    </location>
</feature>
<keyword evidence="1" id="KW-1133">Transmembrane helix</keyword>
<keyword evidence="3" id="KW-1185">Reference proteome</keyword>
<evidence type="ECO:0000313" key="3">
    <source>
        <dbReference type="Proteomes" id="UP000756387"/>
    </source>
</evidence>
<accession>A0ABR9RQV4</accession>
<comment type="caution">
    <text evidence="2">The sequence shown here is derived from an EMBL/GenBank/DDBJ whole genome shotgun (WGS) entry which is preliminary data.</text>
</comment>
<protein>
    <submittedName>
        <fullName evidence="2">Uncharacterized protein</fullName>
    </submittedName>
</protein>
<dbReference type="EMBL" id="JADCSA010000003">
    <property type="protein sequence ID" value="MBE7323946.1"/>
    <property type="molecule type" value="Genomic_DNA"/>
</dbReference>
<proteinExistence type="predicted"/>
<keyword evidence="1" id="KW-0812">Transmembrane</keyword>
<name>A0ABR9RQV4_9ACTN</name>
<feature type="transmembrane region" description="Helical" evidence="1">
    <location>
        <begin position="140"/>
        <end position="157"/>
    </location>
</feature>
<evidence type="ECO:0000256" key="1">
    <source>
        <dbReference type="SAM" id="Phobius"/>
    </source>
</evidence>
<reference evidence="2 3" key="1">
    <citation type="submission" date="2020-10" db="EMBL/GenBank/DDBJ databases">
        <title>Nocardioides sp. isolated from sludge.</title>
        <authorList>
            <person name="Zhang X."/>
        </authorList>
    </citation>
    <scope>NUCLEOTIDE SEQUENCE [LARGE SCALE GENOMIC DNA]</scope>
    <source>
        <strain evidence="2 3">Y6</strain>
    </source>
</reference>
<evidence type="ECO:0000313" key="2">
    <source>
        <dbReference type="EMBL" id="MBE7323946.1"/>
    </source>
</evidence>
<dbReference type="Proteomes" id="UP000756387">
    <property type="component" value="Unassembled WGS sequence"/>
</dbReference>
<feature type="transmembrane region" description="Helical" evidence="1">
    <location>
        <begin position="110"/>
        <end position="133"/>
    </location>
</feature>
<gene>
    <name evidence="2" type="ORF">IEQ44_04690</name>
</gene>